<evidence type="ECO:0000313" key="4">
    <source>
        <dbReference type="EMBL" id="QXJ22483.1"/>
    </source>
</evidence>
<accession>A0ABX8QUQ9</accession>
<feature type="domain" description="Lantibiotic dehydratase N-terminal" evidence="2">
    <location>
        <begin position="57"/>
        <end position="740"/>
    </location>
</feature>
<dbReference type="EMBL" id="CP059572">
    <property type="protein sequence ID" value="QXJ22483.1"/>
    <property type="molecule type" value="Genomic_DNA"/>
</dbReference>
<sequence>MSQSPAEARPPLFEPWPAGMLRAPVLPAAFRLDPLPGAPGSPGVEDAARLLRAAVSDARFMAALELASPDLVRGVRSVLDETENGTATGARAGGDAVRVALAVHRYARRAATRPTPFGLFAGVTSVAFAGNTKVVWSDPAGHRVVARADNAVLARLTRVLELDGAVLWWLRVQTHQLVETHGDRVVMPNPTNPDIDPGSDGRAVTSVRATPVVLAALGLARRPVAVHELAAALLARFARATDDAVLRLVRGLVAEQVLVTELRPRLGPGDRLAETHAVLRRVDREAAAAHAGGGDARVGDPEVRARLDALDRVVRALPAAEPEEAVRLLRDVRGAANAHTNSAVHVDLRLGHRVQLPMDVASEGARAAEVLWRLAPPLLGTPALRGYHAEFVERYGLGRLVPVKELLDADRGLGAPAGYSWPPGPRGGAGDGDPSQDAPGVRPPGIARLLTSLLWDAVRDGRREVVLDDALLDALCEGEHDPDSAPPGFELYLHVVAADEAAVDRGDLRLVVSPNPGSHLDGSTFGRFGDVLPEAARGTVAACVRDSARGEALPVVVRYEPRHARSGNIARDPGWTDTRLSVGVAALPDSGEEAGGPEEIDLDDIAVGASLGGLYAVHAPSGRIVRPVFHNMLNVRTQAPNAVRLLCEIAFEHHQMWSPWDWSAMGAAPYLPRVRYGRTVLWSASWSLEPLRPDAADPARFAAALADWRDRWAVPARILATSNDQRIRLDLRDGWDVELLRNELKRGMSLVAQEVPGGEDFADGWFSPGDAARGGGTGGDAARDGEAGYVAEIVLPVRRREPDRRPRPTWAPLLTDRPRAVQPGAGWLYAKLYMAPERSDVLVRDHLPELVGKAAALGGVDRWFFIRYTDPGFHIRLRLHGDAAVLNGPVLSLLHDTVSGWERAGLAGRLVLDAYDPEYERYGGPEAMDAAERFFQADSETAMGLLRLAREHGLDPVDLAAIGVTALVHAWGGPVAADDRAAVGTRWLHDPVAAWMSTTGPPHDVPPGFRRDRHRRAALIDPAGGWPGLRELPGGPAVLDLLGHRDATLTAYRDVARNLVEPWTPESRIVGSLLHMHCNRIIGAGGLEREAAAMSLARACALHHAERRRHTRKEDP</sequence>
<dbReference type="Pfam" id="PF04738">
    <property type="entry name" value="Lant_dehydr_N"/>
    <property type="match status" value="1"/>
</dbReference>
<evidence type="ECO:0000313" key="5">
    <source>
        <dbReference type="Proteomes" id="UP001049518"/>
    </source>
</evidence>
<evidence type="ECO:0000256" key="1">
    <source>
        <dbReference type="SAM" id="MobiDB-lite"/>
    </source>
</evidence>
<protein>
    <submittedName>
        <fullName evidence="4">Lantibiotic dehydratase</fullName>
    </submittedName>
</protein>
<keyword evidence="5" id="KW-1185">Reference proteome</keyword>
<dbReference type="Proteomes" id="UP001049518">
    <property type="component" value="Chromosome"/>
</dbReference>
<gene>
    <name evidence="4" type="ORF">AGRA3207_003487</name>
</gene>
<evidence type="ECO:0000259" key="3">
    <source>
        <dbReference type="Pfam" id="PF14028"/>
    </source>
</evidence>
<reference evidence="4" key="1">
    <citation type="submission" date="2020-07" db="EMBL/GenBank/DDBJ databases">
        <authorList>
            <person name="Tarantini F.S."/>
            <person name="Hong K.W."/>
            <person name="Chan K.G."/>
        </authorList>
    </citation>
    <scope>NUCLEOTIDE SEQUENCE</scope>
    <source>
        <strain evidence="4">32-07</strain>
    </source>
</reference>
<feature type="region of interest" description="Disordered" evidence="1">
    <location>
        <begin position="417"/>
        <end position="442"/>
    </location>
</feature>
<dbReference type="NCBIfam" id="TIGR03891">
    <property type="entry name" value="thiopep_ocin"/>
    <property type="match status" value="1"/>
</dbReference>
<dbReference type="Pfam" id="PF14028">
    <property type="entry name" value="Lant_dehydr_C"/>
    <property type="match status" value="1"/>
</dbReference>
<dbReference type="InterPro" id="IPR006827">
    <property type="entry name" value="Lant_deHydtase_N"/>
</dbReference>
<dbReference type="RefSeq" id="WP_231335740.1">
    <property type="nucleotide sequence ID" value="NZ_CP059572.1"/>
</dbReference>
<dbReference type="InterPro" id="IPR023809">
    <property type="entry name" value="Thiopep_bacteriocin_synth_dom"/>
</dbReference>
<organism evidence="4 5">
    <name type="scientific">Actinomadura graeca</name>
    <dbReference type="NCBI Taxonomy" id="2750812"/>
    <lineage>
        <taxon>Bacteria</taxon>
        <taxon>Bacillati</taxon>
        <taxon>Actinomycetota</taxon>
        <taxon>Actinomycetes</taxon>
        <taxon>Streptosporangiales</taxon>
        <taxon>Thermomonosporaceae</taxon>
        <taxon>Actinomadura</taxon>
    </lineage>
</organism>
<evidence type="ECO:0000259" key="2">
    <source>
        <dbReference type="Pfam" id="PF04738"/>
    </source>
</evidence>
<feature type="domain" description="Thiopeptide-type bacteriocin biosynthesis" evidence="3">
    <location>
        <begin position="827"/>
        <end position="1097"/>
    </location>
</feature>
<proteinExistence type="predicted"/>
<name>A0ABX8QUQ9_9ACTN</name>